<dbReference type="PROSITE" id="PS51502">
    <property type="entry name" value="S_R_A_B_BARREL"/>
    <property type="match status" value="1"/>
</dbReference>
<evidence type="ECO:0000313" key="5">
    <source>
        <dbReference type="Proteomes" id="UP000318528"/>
    </source>
</evidence>
<gene>
    <name evidence="4" type="ORF">FNW11_03085</name>
    <name evidence="3" type="ORF">FNW12_08065</name>
</gene>
<evidence type="ECO:0000313" key="6">
    <source>
        <dbReference type="Proteomes" id="UP000318669"/>
    </source>
</evidence>
<dbReference type="Proteomes" id="UP000318669">
    <property type="component" value="Unassembled WGS sequence"/>
</dbReference>
<dbReference type="Gene3D" id="3.30.70.100">
    <property type="match status" value="1"/>
</dbReference>
<organism evidence="4 6">
    <name type="scientific">Flavobacterium gawalongense</name>
    <dbReference type="NCBI Taxonomy" id="2594432"/>
    <lineage>
        <taxon>Bacteria</taxon>
        <taxon>Pseudomonadati</taxon>
        <taxon>Bacteroidota</taxon>
        <taxon>Flavobacteriia</taxon>
        <taxon>Flavobacteriales</taxon>
        <taxon>Flavobacteriaceae</taxon>
        <taxon>Flavobacterium</taxon>
    </lineage>
</organism>
<keyword evidence="5" id="KW-1185">Reference proteome</keyword>
<dbReference type="Proteomes" id="UP000318528">
    <property type="component" value="Unassembled WGS sequence"/>
</dbReference>
<dbReference type="AlphaFoldDB" id="A0A553BW93"/>
<evidence type="ECO:0000313" key="3">
    <source>
        <dbReference type="EMBL" id="TRX06540.1"/>
    </source>
</evidence>
<keyword evidence="1" id="KW-1133">Transmembrane helix</keyword>
<keyword evidence="1" id="KW-0812">Transmembrane</keyword>
<proteinExistence type="predicted"/>
<protein>
    <submittedName>
        <fullName evidence="4">Dabb family protein</fullName>
    </submittedName>
</protein>
<evidence type="ECO:0000256" key="1">
    <source>
        <dbReference type="SAM" id="Phobius"/>
    </source>
</evidence>
<sequence length="129" mass="14690">MIRRRFIGSAALFGVAGIMGFAMRPKKKPLLHHVFFWLKNPQSEADKQQLISGLKTLAAIPTIRQIHVGVLASTEKREVVDTSWSVSELMFFDDEAGQKIYQDHPLHQAFIKNCSHLWEKVVVYDAIDV</sequence>
<dbReference type="SMART" id="SM00886">
    <property type="entry name" value="Dabb"/>
    <property type="match status" value="1"/>
</dbReference>
<dbReference type="OrthoDB" id="7189263at2"/>
<evidence type="ECO:0000313" key="4">
    <source>
        <dbReference type="EMBL" id="TRX12534.1"/>
    </source>
</evidence>
<name>A0A553BW93_9FLAO</name>
<dbReference type="InterPro" id="IPR011008">
    <property type="entry name" value="Dimeric_a/b-barrel"/>
</dbReference>
<dbReference type="Pfam" id="PF07876">
    <property type="entry name" value="Dabb"/>
    <property type="match status" value="1"/>
</dbReference>
<feature type="domain" description="Stress-response A/B barrel" evidence="2">
    <location>
        <begin position="30"/>
        <end position="126"/>
    </location>
</feature>
<dbReference type="InterPro" id="IPR013097">
    <property type="entry name" value="Dabb"/>
</dbReference>
<dbReference type="EMBL" id="VJZN01000011">
    <property type="protein sequence ID" value="TRX06540.1"/>
    <property type="molecule type" value="Genomic_DNA"/>
</dbReference>
<keyword evidence="1" id="KW-0472">Membrane</keyword>
<accession>A0A553BW93</accession>
<dbReference type="SUPFAM" id="SSF54909">
    <property type="entry name" value="Dimeric alpha+beta barrel"/>
    <property type="match status" value="1"/>
</dbReference>
<dbReference type="RefSeq" id="WP_143387073.1">
    <property type="nucleotide sequence ID" value="NZ_VJZL01000003.1"/>
</dbReference>
<comment type="caution">
    <text evidence="4">The sequence shown here is derived from an EMBL/GenBank/DDBJ whole genome shotgun (WGS) entry which is preliminary data.</text>
</comment>
<dbReference type="EMBL" id="VJZL01000003">
    <property type="protein sequence ID" value="TRX12534.1"/>
    <property type="molecule type" value="Genomic_DNA"/>
</dbReference>
<feature type="transmembrane region" description="Helical" evidence="1">
    <location>
        <begin position="6"/>
        <end position="23"/>
    </location>
</feature>
<evidence type="ECO:0000259" key="2">
    <source>
        <dbReference type="PROSITE" id="PS51502"/>
    </source>
</evidence>
<reference evidence="5 6" key="1">
    <citation type="submission" date="2019-07" db="EMBL/GenBank/DDBJ databases">
        <title>Novel species of Flavobacterium.</title>
        <authorList>
            <person name="Liu Q."/>
            <person name="Xin Y.-H."/>
        </authorList>
    </citation>
    <scope>NUCLEOTIDE SEQUENCE [LARGE SCALE GENOMIC DNA]</scope>
    <source>
        <strain evidence="3 5">GSP39</strain>
        <strain evidence="4 6">GSR22</strain>
    </source>
</reference>